<reference evidence="1 2" key="1">
    <citation type="journal article" date="2020" name="Nature">
        <title>Six reference-quality genomes reveal evolution of bat adaptations.</title>
        <authorList>
            <person name="Jebb D."/>
            <person name="Huang Z."/>
            <person name="Pippel M."/>
            <person name="Hughes G.M."/>
            <person name="Lavrichenko K."/>
            <person name="Devanna P."/>
            <person name="Winkler S."/>
            <person name="Jermiin L.S."/>
            <person name="Skirmuntt E.C."/>
            <person name="Katzourakis A."/>
            <person name="Burkitt-Gray L."/>
            <person name="Ray D.A."/>
            <person name="Sullivan K.A.M."/>
            <person name="Roscito J.G."/>
            <person name="Kirilenko B.M."/>
            <person name="Davalos L.M."/>
            <person name="Corthals A.P."/>
            <person name="Power M.L."/>
            <person name="Jones G."/>
            <person name="Ransome R.D."/>
            <person name="Dechmann D.K.N."/>
            <person name="Locatelli A.G."/>
            <person name="Puechmaille S.J."/>
            <person name="Fedrigo O."/>
            <person name="Jarvis E.D."/>
            <person name="Hiller M."/>
            <person name="Vernes S.C."/>
            <person name="Myers E.W."/>
            <person name="Teeling E.C."/>
        </authorList>
    </citation>
    <scope>NUCLEOTIDE SEQUENCE [LARGE SCALE GENOMIC DNA]</scope>
    <source>
        <strain evidence="1">MRhiFer1</strain>
        <tissue evidence="1">Lung</tissue>
    </source>
</reference>
<dbReference type="Proteomes" id="UP000585614">
    <property type="component" value="Unassembled WGS sequence"/>
</dbReference>
<comment type="caution">
    <text evidence="1">The sequence shown here is derived from an EMBL/GenBank/DDBJ whole genome shotgun (WGS) entry which is preliminary data.</text>
</comment>
<evidence type="ECO:0000313" key="2">
    <source>
        <dbReference type="Proteomes" id="UP000585614"/>
    </source>
</evidence>
<evidence type="ECO:0000313" key="1">
    <source>
        <dbReference type="EMBL" id="KAF6344849.1"/>
    </source>
</evidence>
<dbReference type="AlphaFoldDB" id="A0A7J7X585"/>
<name>A0A7J7X585_RHIFE</name>
<dbReference type="EMBL" id="JACAGC010000009">
    <property type="protein sequence ID" value="KAF6344849.1"/>
    <property type="molecule type" value="Genomic_DNA"/>
</dbReference>
<accession>A0A7J7X585</accession>
<protein>
    <submittedName>
        <fullName evidence="1">Uncharacterized protein</fullName>
    </submittedName>
</protein>
<organism evidence="1 2">
    <name type="scientific">Rhinolophus ferrumequinum</name>
    <name type="common">Greater horseshoe bat</name>
    <dbReference type="NCBI Taxonomy" id="59479"/>
    <lineage>
        <taxon>Eukaryota</taxon>
        <taxon>Metazoa</taxon>
        <taxon>Chordata</taxon>
        <taxon>Craniata</taxon>
        <taxon>Vertebrata</taxon>
        <taxon>Euteleostomi</taxon>
        <taxon>Mammalia</taxon>
        <taxon>Eutheria</taxon>
        <taxon>Laurasiatheria</taxon>
        <taxon>Chiroptera</taxon>
        <taxon>Yinpterochiroptera</taxon>
        <taxon>Rhinolophoidea</taxon>
        <taxon>Rhinolophidae</taxon>
        <taxon>Rhinolophinae</taxon>
        <taxon>Rhinolophus</taxon>
    </lineage>
</organism>
<proteinExistence type="predicted"/>
<sequence>MLETSPLLLSKPQTSCQTACPPGAPPASCARAGPPRVCIRVGFFQYSWFVRNCVKLLPSVTCSVPPGKARLRGGAGPSFPTSPGLGSWGLLHGRQVSQQKWEREHGWGFGPQGWTSVLPTFPVASHLPHPSLS</sequence>
<gene>
    <name evidence="1" type="ORF">mRhiFer1_010227</name>
</gene>